<dbReference type="EMBL" id="QUMQ01000001">
    <property type="protein sequence ID" value="REF95868.1"/>
    <property type="molecule type" value="Genomic_DNA"/>
</dbReference>
<protein>
    <submittedName>
        <fullName evidence="2">Uncharacterized protein</fullName>
    </submittedName>
</protein>
<reference evidence="2 3" key="1">
    <citation type="submission" date="2018-08" db="EMBL/GenBank/DDBJ databases">
        <title>Sequencing the genomes of 1000 actinobacteria strains.</title>
        <authorList>
            <person name="Klenk H.-P."/>
        </authorList>
    </citation>
    <scope>NUCLEOTIDE SEQUENCE [LARGE SCALE GENOMIC DNA]</scope>
    <source>
        <strain evidence="2 3">DSM 44099</strain>
    </source>
</reference>
<name>A0A3D9ZEL1_9ACTN</name>
<gene>
    <name evidence="2" type="ORF">DFJ67_1831</name>
</gene>
<evidence type="ECO:0000256" key="1">
    <source>
        <dbReference type="SAM" id="Phobius"/>
    </source>
</evidence>
<organism evidence="2 3">
    <name type="scientific">Asanoa ferruginea</name>
    <dbReference type="NCBI Taxonomy" id="53367"/>
    <lineage>
        <taxon>Bacteria</taxon>
        <taxon>Bacillati</taxon>
        <taxon>Actinomycetota</taxon>
        <taxon>Actinomycetes</taxon>
        <taxon>Micromonosporales</taxon>
        <taxon>Micromonosporaceae</taxon>
        <taxon>Asanoa</taxon>
    </lineage>
</organism>
<dbReference type="RefSeq" id="WP_170215771.1">
    <property type="nucleotide sequence ID" value="NZ_BONB01000116.1"/>
</dbReference>
<feature type="transmembrane region" description="Helical" evidence="1">
    <location>
        <begin position="12"/>
        <end position="45"/>
    </location>
</feature>
<keyword evidence="3" id="KW-1185">Reference proteome</keyword>
<dbReference type="Proteomes" id="UP000256913">
    <property type="component" value="Unassembled WGS sequence"/>
</dbReference>
<proteinExistence type="predicted"/>
<accession>A0A3D9ZEL1</accession>
<keyword evidence="1" id="KW-1133">Transmembrane helix</keyword>
<evidence type="ECO:0000313" key="3">
    <source>
        <dbReference type="Proteomes" id="UP000256913"/>
    </source>
</evidence>
<keyword evidence="1" id="KW-0472">Membrane</keyword>
<evidence type="ECO:0000313" key="2">
    <source>
        <dbReference type="EMBL" id="REF95868.1"/>
    </source>
</evidence>
<keyword evidence="1" id="KW-0812">Transmembrane</keyword>
<dbReference type="AlphaFoldDB" id="A0A3D9ZEL1"/>
<sequence length="54" mass="5707">MNRRTLDTVLPMLYVVAILIAVFFGTGKATGAVAAIGGVLLGAYWAGIRQNLKN</sequence>
<comment type="caution">
    <text evidence="2">The sequence shown here is derived from an EMBL/GenBank/DDBJ whole genome shotgun (WGS) entry which is preliminary data.</text>
</comment>